<keyword evidence="4" id="KW-1185">Reference proteome</keyword>
<dbReference type="InterPro" id="IPR036282">
    <property type="entry name" value="Glutathione-S-Trfase_C_sf"/>
</dbReference>
<proteinExistence type="predicted"/>
<organism evidence="3 4">
    <name type="scientific">Ramlibacter aurantiacus</name>
    <dbReference type="NCBI Taxonomy" id="2801330"/>
    <lineage>
        <taxon>Bacteria</taxon>
        <taxon>Pseudomonadati</taxon>
        <taxon>Pseudomonadota</taxon>
        <taxon>Betaproteobacteria</taxon>
        <taxon>Burkholderiales</taxon>
        <taxon>Comamonadaceae</taxon>
        <taxon>Ramlibacter</taxon>
    </lineage>
</organism>
<dbReference type="EMBL" id="JAEQNA010000006">
    <property type="protein sequence ID" value="MBL0421920.1"/>
    <property type="molecule type" value="Genomic_DNA"/>
</dbReference>
<feature type="domain" description="GST N-terminal" evidence="1">
    <location>
        <begin position="9"/>
        <end position="89"/>
    </location>
</feature>
<dbReference type="PANTHER" id="PTHR44051:SF8">
    <property type="entry name" value="GLUTATHIONE S-TRANSFERASE GSTA"/>
    <property type="match status" value="1"/>
</dbReference>
<name>A0A936ZVJ4_9BURK</name>
<dbReference type="PANTHER" id="PTHR44051">
    <property type="entry name" value="GLUTATHIONE S-TRANSFERASE-RELATED"/>
    <property type="match status" value="1"/>
</dbReference>
<accession>A0A936ZVJ4</accession>
<dbReference type="InterPro" id="IPR004045">
    <property type="entry name" value="Glutathione_S-Trfase_N"/>
</dbReference>
<evidence type="ECO:0000259" key="2">
    <source>
        <dbReference type="PROSITE" id="PS50405"/>
    </source>
</evidence>
<dbReference type="Gene3D" id="3.40.30.10">
    <property type="entry name" value="Glutaredoxin"/>
    <property type="match status" value="1"/>
</dbReference>
<feature type="domain" description="GST C-terminal" evidence="2">
    <location>
        <begin position="96"/>
        <end position="218"/>
    </location>
</feature>
<dbReference type="SFLD" id="SFLDG00358">
    <property type="entry name" value="Main_(cytGST)"/>
    <property type="match status" value="1"/>
</dbReference>
<dbReference type="PROSITE" id="PS50405">
    <property type="entry name" value="GST_CTER"/>
    <property type="match status" value="1"/>
</dbReference>
<evidence type="ECO:0000259" key="1">
    <source>
        <dbReference type="PROSITE" id="PS50404"/>
    </source>
</evidence>
<dbReference type="RefSeq" id="WP_201684999.1">
    <property type="nucleotide sequence ID" value="NZ_JAEQNA010000006.1"/>
</dbReference>
<gene>
    <name evidence="3" type="ORF">JI739_16340</name>
</gene>
<protein>
    <submittedName>
        <fullName evidence="3">Glutathione S-transferase family protein</fullName>
    </submittedName>
</protein>
<evidence type="ECO:0000313" key="4">
    <source>
        <dbReference type="Proteomes" id="UP000613011"/>
    </source>
</evidence>
<evidence type="ECO:0000313" key="3">
    <source>
        <dbReference type="EMBL" id="MBL0421920.1"/>
    </source>
</evidence>
<dbReference type="Pfam" id="PF02798">
    <property type="entry name" value="GST_N"/>
    <property type="match status" value="1"/>
</dbReference>
<dbReference type="InterPro" id="IPR040079">
    <property type="entry name" value="Glutathione_S-Trfase"/>
</dbReference>
<comment type="caution">
    <text evidence="3">The sequence shown here is derived from an EMBL/GenBank/DDBJ whole genome shotgun (WGS) entry which is preliminary data.</text>
</comment>
<reference evidence="3" key="1">
    <citation type="submission" date="2021-01" db="EMBL/GenBank/DDBJ databases">
        <title>Ramlibacter sp. strain AW1 16S ribosomal RNA gene Genome sequencing and assembly.</title>
        <authorList>
            <person name="Kang M."/>
        </authorList>
    </citation>
    <scope>NUCLEOTIDE SEQUENCE</scope>
    <source>
        <strain evidence="3">AW1</strain>
    </source>
</reference>
<dbReference type="AlphaFoldDB" id="A0A936ZVJ4"/>
<dbReference type="Gene3D" id="1.20.1050.10">
    <property type="match status" value="1"/>
</dbReference>
<dbReference type="PROSITE" id="PS50404">
    <property type="entry name" value="GST_NTER"/>
    <property type="match status" value="1"/>
</dbReference>
<sequence>MTTTRGPTPELTLHHFPGACSQVCVFALEHAGLPYQLRLVDLASGEQSQPAYGAISPLGKVPALIVDGEVLTENAAIQTYIAALRPQAGLFPEPRSPLEAARLQAGLSFCGGALHPTVRGLANPQRITDGDPEGVRRKSAELAAKSFKVADQRLAKSGWWLDTFSVVDVYLNWAVSVARNAGFDFSGYARLEGLQARLSELPAFRRMLEIEEQSRATLAQQRAARAKVAP</sequence>
<dbReference type="CDD" id="cd03057">
    <property type="entry name" value="GST_N_Beta"/>
    <property type="match status" value="1"/>
</dbReference>
<dbReference type="SUPFAM" id="SSF52833">
    <property type="entry name" value="Thioredoxin-like"/>
    <property type="match status" value="1"/>
</dbReference>
<dbReference type="SFLD" id="SFLDS00019">
    <property type="entry name" value="Glutathione_Transferase_(cytos"/>
    <property type="match status" value="1"/>
</dbReference>
<dbReference type="SFLD" id="SFLDG01150">
    <property type="entry name" value="Main.1:_Beta-like"/>
    <property type="match status" value="1"/>
</dbReference>
<dbReference type="SUPFAM" id="SSF47616">
    <property type="entry name" value="GST C-terminal domain-like"/>
    <property type="match status" value="1"/>
</dbReference>
<dbReference type="InterPro" id="IPR036249">
    <property type="entry name" value="Thioredoxin-like_sf"/>
</dbReference>
<dbReference type="Proteomes" id="UP000613011">
    <property type="component" value="Unassembled WGS sequence"/>
</dbReference>
<dbReference type="InterPro" id="IPR010987">
    <property type="entry name" value="Glutathione-S-Trfase_C-like"/>
</dbReference>